<keyword evidence="2 5" id="KW-0238">DNA-binding</keyword>
<feature type="domain" description="HTH deoR-type" evidence="4">
    <location>
        <begin position="5"/>
        <end position="57"/>
    </location>
</feature>
<dbReference type="RefSeq" id="WP_385875461.1">
    <property type="nucleotide sequence ID" value="NZ_JBHLXE010000013.1"/>
</dbReference>
<protein>
    <submittedName>
        <fullName evidence="5">DNA-binding transcriptional repressor DeoR</fullName>
    </submittedName>
</protein>
<evidence type="ECO:0000256" key="1">
    <source>
        <dbReference type="ARBA" id="ARBA00023015"/>
    </source>
</evidence>
<dbReference type="PANTHER" id="PTHR30363">
    <property type="entry name" value="HTH-TYPE TRANSCRIPTIONAL REGULATOR SRLR-RELATED"/>
    <property type="match status" value="1"/>
</dbReference>
<name>A0ABV6CBI3_9GAMM</name>
<dbReference type="PANTHER" id="PTHR30363:SF8">
    <property type="entry name" value="DEOXYRIBOSE OPERON REPRESSOR"/>
    <property type="match status" value="1"/>
</dbReference>
<evidence type="ECO:0000259" key="4">
    <source>
        <dbReference type="PROSITE" id="PS51000"/>
    </source>
</evidence>
<dbReference type="InterPro" id="IPR050313">
    <property type="entry name" value="Carb_Metab_HTH_regulators"/>
</dbReference>
<accession>A0ABV6CBI3</accession>
<dbReference type="PROSITE" id="PS00894">
    <property type="entry name" value="HTH_DEOR_1"/>
    <property type="match status" value="1"/>
</dbReference>
<dbReference type="GO" id="GO:0003677">
    <property type="term" value="F:DNA binding"/>
    <property type="evidence" value="ECO:0007669"/>
    <property type="project" value="UniProtKB-KW"/>
</dbReference>
<dbReference type="SMART" id="SM00420">
    <property type="entry name" value="HTH_DEOR"/>
    <property type="match status" value="1"/>
</dbReference>
<gene>
    <name evidence="5" type="primary">deoR</name>
    <name evidence="5" type="ORF">ACFFIT_00705</name>
</gene>
<keyword evidence="1" id="KW-0805">Transcription regulation</keyword>
<dbReference type="SUPFAM" id="SSF100950">
    <property type="entry name" value="NagB/RpiA/CoA transferase-like"/>
    <property type="match status" value="1"/>
</dbReference>
<dbReference type="Proteomes" id="UP001589758">
    <property type="component" value="Unassembled WGS sequence"/>
</dbReference>
<keyword evidence="3" id="KW-0804">Transcription</keyword>
<comment type="caution">
    <text evidence="5">The sequence shown here is derived from an EMBL/GenBank/DDBJ whole genome shotgun (WGS) entry which is preliminary data.</text>
</comment>
<keyword evidence="6" id="KW-1185">Reference proteome</keyword>
<dbReference type="EMBL" id="JBHLXE010000013">
    <property type="protein sequence ID" value="MFC0178633.1"/>
    <property type="molecule type" value="Genomic_DNA"/>
</dbReference>
<dbReference type="Pfam" id="PF00455">
    <property type="entry name" value="DeoRC"/>
    <property type="match status" value="1"/>
</dbReference>
<evidence type="ECO:0000256" key="3">
    <source>
        <dbReference type="ARBA" id="ARBA00023163"/>
    </source>
</evidence>
<reference evidence="5 6" key="1">
    <citation type="submission" date="2024-09" db="EMBL/GenBank/DDBJ databases">
        <authorList>
            <person name="Sun Q."/>
            <person name="Mori K."/>
        </authorList>
    </citation>
    <scope>NUCLEOTIDE SEQUENCE [LARGE SCALE GENOMIC DNA]</scope>
    <source>
        <strain evidence="5 6">CCM 8545</strain>
    </source>
</reference>
<dbReference type="SMART" id="SM01134">
    <property type="entry name" value="DeoRC"/>
    <property type="match status" value="1"/>
</dbReference>
<organism evidence="5 6">
    <name type="scientific">Thorsellia kenyensis</name>
    <dbReference type="NCBI Taxonomy" id="1549888"/>
    <lineage>
        <taxon>Bacteria</taxon>
        <taxon>Pseudomonadati</taxon>
        <taxon>Pseudomonadota</taxon>
        <taxon>Gammaproteobacteria</taxon>
        <taxon>Enterobacterales</taxon>
        <taxon>Thorselliaceae</taxon>
        <taxon>Thorsellia</taxon>
    </lineage>
</organism>
<proteinExistence type="predicted"/>
<dbReference type="InterPro" id="IPR037171">
    <property type="entry name" value="NagB/RpiA_transferase-like"/>
</dbReference>
<dbReference type="InterPro" id="IPR001034">
    <property type="entry name" value="DeoR_HTH"/>
</dbReference>
<dbReference type="NCBIfam" id="NF007961">
    <property type="entry name" value="PRK10681.1"/>
    <property type="match status" value="1"/>
</dbReference>
<evidence type="ECO:0000313" key="5">
    <source>
        <dbReference type="EMBL" id="MFC0178633.1"/>
    </source>
</evidence>
<evidence type="ECO:0000313" key="6">
    <source>
        <dbReference type="Proteomes" id="UP001589758"/>
    </source>
</evidence>
<dbReference type="InterPro" id="IPR018356">
    <property type="entry name" value="Tscrpt_reg_HTH_DeoR_CS"/>
</dbReference>
<dbReference type="Gene3D" id="3.40.50.1360">
    <property type="match status" value="1"/>
</dbReference>
<dbReference type="InterPro" id="IPR014036">
    <property type="entry name" value="DeoR-like_C"/>
</dbReference>
<evidence type="ECO:0000256" key="2">
    <source>
        <dbReference type="ARBA" id="ARBA00023125"/>
    </source>
</evidence>
<sequence length="259" mass="29084">MDIRRKFRIDKLVNALQNQDKMKISEAAALLDVSEMTIRRDINSDQKLLKLLGGYIVCSISLNQSQNNFYFLSEQENKNVAAKRNIAKKAATLVNANDTIFFDSGTTIPFIIHEIDDSLPFTAICYSLHAFLALKQKPNCRVILCGGDFKSSSHVFIPTLTHNEISSIYTNKAFISAAGVCVAKGVTTWVIDEVKVKQMAMDNTEYSILVVDDEKFDKVRPGYFARLDEFDALITNLLTSTDISHYLSQSHIQVDITSK</sequence>
<dbReference type="PROSITE" id="PS51000">
    <property type="entry name" value="HTH_DEOR_2"/>
    <property type="match status" value="1"/>
</dbReference>
<dbReference type="Pfam" id="PF08220">
    <property type="entry name" value="HTH_DeoR"/>
    <property type="match status" value="1"/>
</dbReference>